<keyword evidence="2" id="KW-1185">Reference proteome</keyword>
<dbReference type="AlphaFoldDB" id="A0A9R1VJ91"/>
<dbReference type="EMBL" id="NBSK02000005">
    <property type="protein sequence ID" value="KAJ0205797.1"/>
    <property type="molecule type" value="Genomic_DNA"/>
</dbReference>
<dbReference type="Proteomes" id="UP000235145">
    <property type="component" value="Unassembled WGS sequence"/>
</dbReference>
<accession>A0A9R1VJ91</accession>
<sequence>MKYVDFGPCTFCFFNSWMDRKAFANIVAKFWLHFQGYGTFDYILAAKFKHLKNKLKEWRASDFPKEEEDLKKIKSKVDWSDSIAKTIILSKVEQAERRDVSIINRYLGYDGPSIEMKT</sequence>
<reference evidence="1 2" key="1">
    <citation type="journal article" date="2017" name="Nat. Commun.">
        <title>Genome assembly with in vitro proximity ligation data and whole-genome triplication in lettuce.</title>
        <authorList>
            <person name="Reyes-Chin-Wo S."/>
            <person name="Wang Z."/>
            <person name="Yang X."/>
            <person name="Kozik A."/>
            <person name="Arikit S."/>
            <person name="Song C."/>
            <person name="Xia L."/>
            <person name="Froenicke L."/>
            <person name="Lavelle D.O."/>
            <person name="Truco M.J."/>
            <person name="Xia R."/>
            <person name="Zhu S."/>
            <person name="Xu C."/>
            <person name="Xu H."/>
            <person name="Xu X."/>
            <person name="Cox K."/>
            <person name="Korf I."/>
            <person name="Meyers B.C."/>
            <person name="Michelmore R.W."/>
        </authorList>
    </citation>
    <scope>NUCLEOTIDE SEQUENCE [LARGE SCALE GENOMIC DNA]</scope>
    <source>
        <strain evidence="2">cv. Salinas</strain>
        <tissue evidence="1">Seedlings</tissue>
    </source>
</reference>
<name>A0A9R1VJ91_LACSA</name>
<organism evidence="1 2">
    <name type="scientific">Lactuca sativa</name>
    <name type="common">Garden lettuce</name>
    <dbReference type="NCBI Taxonomy" id="4236"/>
    <lineage>
        <taxon>Eukaryota</taxon>
        <taxon>Viridiplantae</taxon>
        <taxon>Streptophyta</taxon>
        <taxon>Embryophyta</taxon>
        <taxon>Tracheophyta</taxon>
        <taxon>Spermatophyta</taxon>
        <taxon>Magnoliopsida</taxon>
        <taxon>eudicotyledons</taxon>
        <taxon>Gunneridae</taxon>
        <taxon>Pentapetalae</taxon>
        <taxon>asterids</taxon>
        <taxon>campanulids</taxon>
        <taxon>Asterales</taxon>
        <taxon>Asteraceae</taxon>
        <taxon>Cichorioideae</taxon>
        <taxon>Cichorieae</taxon>
        <taxon>Lactucinae</taxon>
        <taxon>Lactuca</taxon>
    </lineage>
</organism>
<evidence type="ECO:0000313" key="1">
    <source>
        <dbReference type="EMBL" id="KAJ0205797.1"/>
    </source>
</evidence>
<proteinExistence type="predicted"/>
<comment type="caution">
    <text evidence="1">The sequence shown here is derived from an EMBL/GenBank/DDBJ whole genome shotgun (WGS) entry which is preliminary data.</text>
</comment>
<gene>
    <name evidence="1" type="ORF">LSAT_V11C500238800</name>
</gene>
<evidence type="ECO:0000313" key="2">
    <source>
        <dbReference type="Proteomes" id="UP000235145"/>
    </source>
</evidence>
<protein>
    <submittedName>
        <fullName evidence="1">Uncharacterized protein</fullName>
    </submittedName>
</protein>